<protein>
    <submittedName>
        <fullName evidence="7">Redoxin domain-containing protein</fullName>
    </submittedName>
</protein>
<dbReference type="InterPro" id="IPR050553">
    <property type="entry name" value="Thioredoxin_ResA/DsbE_sf"/>
</dbReference>
<comment type="subcellular location">
    <subcellularLocation>
        <location evidence="1">Cell envelope</location>
    </subcellularLocation>
</comment>
<dbReference type="InterPro" id="IPR012336">
    <property type="entry name" value="Thioredoxin-like_fold"/>
</dbReference>
<evidence type="ECO:0000256" key="3">
    <source>
        <dbReference type="ARBA" id="ARBA00023157"/>
    </source>
</evidence>
<dbReference type="PANTHER" id="PTHR42852:SF6">
    <property type="entry name" value="THIOL:DISULFIDE INTERCHANGE PROTEIN DSBE"/>
    <property type="match status" value="1"/>
</dbReference>
<dbReference type="PROSITE" id="PS51352">
    <property type="entry name" value="THIOREDOXIN_2"/>
    <property type="match status" value="1"/>
</dbReference>
<dbReference type="InterPro" id="IPR025380">
    <property type="entry name" value="DUF4369"/>
</dbReference>
<proteinExistence type="predicted"/>
<feature type="chain" id="PRO_5045617582" evidence="5">
    <location>
        <begin position="19"/>
        <end position="366"/>
    </location>
</feature>
<dbReference type="InterPro" id="IPR036249">
    <property type="entry name" value="Thioredoxin-like_sf"/>
</dbReference>
<keyword evidence="5" id="KW-0732">Signal</keyword>
<keyword evidence="3" id="KW-1015">Disulfide bond</keyword>
<evidence type="ECO:0000313" key="8">
    <source>
        <dbReference type="Proteomes" id="UP000753802"/>
    </source>
</evidence>
<name>A0ABW9ZW25_9BACT</name>
<comment type="caution">
    <text evidence="7">The sequence shown here is derived from an EMBL/GenBank/DDBJ whole genome shotgun (WGS) entry which is preliminary data.</text>
</comment>
<evidence type="ECO:0000313" key="7">
    <source>
        <dbReference type="EMBL" id="NCI51346.1"/>
    </source>
</evidence>
<dbReference type="Pfam" id="PF13905">
    <property type="entry name" value="Thioredoxin_8"/>
    <property type="match status" value="1"/>
</dbReference>
<sequence>MKQILLLFTVLVSSVLHAQTTGYKINIDVKGLPEKCEVFLKDFETTTEINKGVLVGGKGTLQGQMENAPRLLFLTLYTGSETYWCNFMIDAEEVTIQAATKDFPFHVKVQGSAVQDVFSKLNTELADNRTLRDSLFAYAKTIMTNADKKAELKRLVREMAVIDSMEIVTKKEFVESNLQSYPAVLELFLVRSSYEKAEVAALFLQLSETLKQSAYGVKLKNYLGIEKIVAKGDKAFAFSAQDKDGNIHPFPEANGKYVLLDFTKDYCAPCVASVKELKEISTKYKDRLAVVSFSPDEKQGWLKGLQRDQPSWLNLWDGKGTAGPVILNYGVQAYPTFLLIDPSGTVVAKSVGYSAGSLQTMLKSFL</sequence>
<dbReference type="SUPFAM" id="SSF52833">
    <property type="entry name" value="Thioredoxin-like"/>
    <property type="match status" value="1"/>
</dbReference>
<feature type="signal peptide" evidence="5">
    <location>
        <begin position="1"/>
        <end position="18"/>
    </location>
</feature>
<keyword evidence="2" id="KW-0201">Cytochrome c-type biogenesis</keyword>
<dbReference type="Pfam" id="PF14289">
    <property type="entry name" value="DUF4369"/>
    <property type="match status" value="1"/>
</dbReference>
<dbReference type="PROSITE" id="PS00194">
    <property type="entry name" value="THIOREDOXIN_1"/>
    <property type="match status" value="1"/>
</dbReference>
<dbReference type="InterPro" id="IPR013766">
    <property type="entry name" value="Thioredoxin_domain"/>
</dbReference>
<dbReference type="Gene3D" id="3.40.30.10">
    <property type="entry name" value="Glutaredoxin"/>
    <property type="match status" value="1"/>
</dbReference>
<evidence type="ECO:0000256" key="1">
    <source>
        <dbReference type="ARBA" id="ARBA00004196"/>
    </source>
</evidence>
<accession>A0ABW9ZW25</accession>
<dbReference type="EMBL" id="JAACJS010000015">
    <property type="protein sequence ID" value="NCI51346.1"/>
    <property type="molecule type" value="Genomic_DNA"/>
</dbReference>
<keyword evidence="4" id="KW-0676">Redox-active center</keyword>
<organism evidence="7 8">
    <name type="scientific">Sediminibacterium roseum</name>
    <dbReference type="NCBI Taxonomy" id="1978412"/>
    <lineage>
        <taxon>Bacteria</taxon>
        <taxon>Pseudomonadati</taxon>
        <taxon>Bacteroidota</taxon>
        <taxon>Chitinophagia</taxon>
        <taxon>Chitinophagales</taxon>
        <taxon>Chitinophagaceae</taxon>
        <taxon>Sediminibacterium</taxon>
    </lineage>
</organism>
<dbReference type="RefSeq" id="WP_161819631.1">
    <property type="nucleotide sequence ID" value="NZ_JAACJS010000015.1"/>
</dbReference>
<evidence type="ECO:0000256" key="4">
    <source>
        <dbReference type="ARBA" id="ARBA00023284"/>
    </source>
</evidence>
<gene>
    <name evidence="7" type="ORF">GWC95_15565</name>
</gene>
<dbReference type="PANTHER" id="PTHR42852">
    <property type="entry name" value="THIOL:DISULFIDE INTERCHANGE PROTEIN DSBE"/>
    <property type="match status" value="1"/>
</dbReference>
<evidence type="ECO:0000256" key="2">
    <source>
        <dbReference type="ARBA" id="ARBA00022748"/>
    </source>
</evidence>
<evidence type="ECO:0000259" key="6">
    <source>
        <dbReference type="PROSITE" id="PS51352"/>
    </source>
</evidence>
<dbReference type="InterPro" id="IPR017937">
    <property type="entry name" value="Thioredoxin_CS"/>
</dbReference>
<evidence type="ECO:0000256" key="5">
    <source>
        <dbReference type="SAM" id="SignalP"/>
    </source>
</evidence>
<dbReference type="CDD" id="cd02966">
    <property type="entry name" value="TlpA_like_family"/>
    <property type="match status" value="1"/>
</dbReference>
<dbReference type="Proteomes" id="UP000753802">
    <property type="component" value="Unassembled WGS sequence"/>
</dbReference>
<reference evidence="7 8" key="1">
    <citation type="submission" date="2020-01" db="EMBL/GenBank/DDBJ databases">
        <title>Genome analysis.</title>
        <authorList>
            <person name="Wu S."/>
            <person name="Wang G."/>
        </authorList>
    </citation>
    <scope>NUCLEOTIDE SEQUENCE [LARGE SCALE GENOMIC DNA]</scope>
    <source>
        <strain evidence="7 8">SYL130</strain>
    </source>
</reference>
<feature type="domain" description="Thioredoxin" evidence="6">
    <location>
        <begin position="229"/>
        <end position="366"/>
    </location>
</feature>
<keyword evidence="8" id="KW-1185">Reference proteome</keyword>